<dbReference type="PANTHER" id="PTHR23416:SF23">
    <property type="entry name" value="ACETYLTRANSFERASE C18B11.09C-RELATED"/>
    <property type="match status" value="1"/>
</dbReference>
<evidence type="ECO:0000256" key="2">
    <source>
        <dbReference type="ARBA" id="ARBA00022679"/>
    </source>
</evidence>
<protein>
    <submittedName>
        <fullName evidence="4">Bacterial transferase hexapeptide repeat protein</fullName>
    </submittedName>
</protein>
<dbReference type="SUPFAM" id="SSF51161">
    <property type="entry name" value="Trimeric LpxA-like enzymes"/>
    <property type="match status" value="1"/>
</dbReference>
<dbReference type="InterPro" id="IPR018357">
    <property type="entry name" value="Hexapep_transf_CS"/>
</dbReference>
<reference evidence="4 5" key="1">
    <citation type="submission" date="2009-01" db="EMBL/GenBank/DDBJ databases">
        <authorList>
            <person name="Fulton L."/>
            <person name="Clifton S."/>
            <person name="Fulton B."/>
            <person name="Xu J."/>
            <person name="Minx P."/>
            <person name="Pepin K.H."/>
            <person name="Johnson M."/>
            <person name="Bhonagiri V."/>
            <person name="Nash W.E."/>
            <person name="Mardis E.R."/>
            <person name="Wilson R.K."/>
        </authorList>
    </citation>
    <scope>NUCLEOTIDE SEQUENCE [LARGE SCALE GENOMIC DNA]</scope>
    <source>
        <strain evidence="4 5">DSM 5476</strain>
    </source>
</reference>
<dbReference type="InterPro" id="IPR001451">
    <property type="entry name" value="Hexapep"/>
</dbReference>
<proteinExistence type="inferred from homology"/>
<dbReference type="eggNOG" id="COG0110">
    <property type="taxonomic scope" value="Bacteria"/>
</dbReference>
<dbReference type="InterPro" id="IPR051159">
    <property type="entry name" value="Hexapeptide_acetyltransf"/>
</dbReference>
<comment type="similarity">
    <text evidence="1">Belongs to the transferase hexapeptide repeat family.</text>
</comment>
<keyword evidence="5" id="KW-1185">Reference proteome</keyword>
<evidence type="ECO:0000313" key="4">
    <source>
        <dbReference type="EMBL" id="EEG30492.1"/>
    </source>
</evidence>
<evidence type="ECO:0000313" key="5">
    <source>
        <dbReference type="Proteomes" id="UP000003340"/>
    </source>
</evidence>
<keyword evidence="3" id="KW-0677">Repeat</keyword>
<organism evidence="4 5">
    <name type="scientific">[Clostridium] methylpentosum DSM 5476</name>
    <dbReference type="NCBI Taxonomy" id="537013"/>
    <lineage>
        <taxon>Bacteria</taxon>
        <taxon>Bacillati</taxon>
        <taxon>Bacillota</taxon>
        <taxon>Clostridia</taxon>
        <taxon>Eubacteriales</taxon>
        <taxon>Oscillospiraceae</taxon>
        <taxon>Oscillospiraceae incertae sedis</taxon>
    </lineage>
</organism>
<sequence>MNLQQFLNHLNSGKTVFAGSQEHQYMCKLSQDALRLTAKLNNFYHTPAEIREIFAELIGKPVDDTFDLFPPFYTDCGKNITIGKNVFFNSGCKFQDQGGIVIDDGTLIGHNVVLATLNHGFAQEERHDLLPAPIHIGKNVWIGSNATILPGVTIGDGAIVAAGAVVAKDVPANVVVGGVPAIVIRSIHERAKTSAFLDRMQSAAQ</sequence>
<dbReference type="PANTHER" id="PTHR23416">
    <property type="entry name" value="SIALIC ACID SYNTHASE-RELATED"/>
    <property type="match status" value="1"/>
</dbReference>
<dbReference type="EMBL" id="ACEC01000061">
    <property type="protein sequence ID" value="EEG30492.1"/>
    <property type="molecule type" value="Genomic_DNA"/>
</dbReference>
<dbReference type="STRING" id="537013.CLOSTMETH_01833"/>
<dbReference type="HOGENOM" id="CLU_051638_3_4_9"/>
<evidence type="ECO:0000256" key="1">
    <source>
        <dbReference type="ARBA" id="ARBA00007274"/>
    </source>
</evidence>
<reference evidence="4 5" key="2">
    <citation type="submission" date="2009-02" db="EMBL/GenBank/DDBJ databases">
        <title>Draft genome sequence of Clostridium methylpentosum (DSM 5476).</title>
        <authorList>
            <person name="Sudarsanam P."/>
            <person name="Ley R."/>
            <person name="Guruge J."/>
            <person name="Turnbaugh P.J."/>
            <person name="Mahowald M."/>
            <person name="Liep D."/>
            <person name="Gordon J."/>
        </authorList>
    </citation>
    <scope>NUCLEOTIDE SEQUENCE [LARGE SCALE GENOMIC DNA]</scope>
    <source>
        <strain evidence="4 5">DSM 5476</strain>
    </source>
</reference>
<comment type="caution">
    <text evidence="4">The sequence shown here is derived from an EMBL/GenBank/DDBJ whole genome shotgun (WGS) entry which is preliminary data.</text>
</comment>
<dbReference type="PROSITE" id="PS00101">
    <property type="entry name" value="HEXAPEP_TRANSFERASES"/>
    <property type="match status" value="1"/>
</dbReference>
<keyword evidence="2 4" id="KW-0808">Transferase</keyword>
<dbReference type="InterPro" id="IPR011004">
    <property type="entry name" value="Trimer_LpxA-like_sf"/>
</dbReference>
<evidence type="ECO:0000256" key="3">
    <source>
        <dbReference type="ARBA" id="ARBA00022737"/>
    </source>
</evidence>
<dbReference type="Gene3D" id="2.160.10.10">
    <property type="entry name" value="Hexapeptide repeat proteins"/>
    <property type="match status" value="1"/>
</dbReference>
<gene>
    <name evidence="4" type="ORF">CLOSTMETH_01833</name>
</gene>
<dbReference type="Proteomes" id="UP000003340">
    <property type="component" value="Unassembled WGS sequence"/>
</dbReference>
<dbReference type="AlphaFoldDB" id="C0EDA6"/>
<dbReference type="Pfam" id="PF00132">
    <property type="entry name" value="Hexapep"/>
    <property type="match status" value="1"/>
</dbReference>
<name>C0EDA6_9FIRM</name>
<dbReference type="GO" id="GO:0008374">
    <property type="term" value="F:O-acyltransferase activity"/>
    <property type="evidence" value="ECO:0007669"/>
    <property type="project" value="TreeGrafter"/>
</dbReference>
<accession>C0EDA6</accession>